<organism evidence="2 3">
    <name type="scientific">Candidatus Acutalibacter pullistercoris</name>
    <dbReference type="NCBI Taxonomy" id="2838418"/>
    <lineage>
        <taxon>Bacteria</taxon>
        <taxon>Bacillati</taxon>
        <taxon>Bacillota</taxon>
        <taxon>Clostridia</taxon>
        <taxon>Eubacteriales</taxon>
        <taxon>Acutalibacteraceae</taxon>
        <taxon>Acutalibacter</taxon>
    </lineage>
</organism>
<evidence type="ECO:0000259" key="1">
    <source>
        <dbReference type="PROSITE" id="PS51352"/>
    </source>
</evidence>
<evidence type="ECO:0000313" key="3">
    <source>
        <dbReference type="Proteomes" id="UP000823915"/>
    </source>
</evidence>
<reference evidence="2" key="1">
    <citation type="journal article" date="2021" name="PeerJ">
        <title>Extensive microbial diversity within the chicken gut microbiome revealed by metagenomics and culture.</title>
        <authorList>
            <person name="Gilroy R."/>
            <person name="Ravi A."/>
            <person name="Getino M."/>
            <person name="Pursley I."/>
            <person name="Horton D.L."/>
            <person name="Alikhan N.F."/>
            <person name="Baker D."/>
            <person name="Gharbi K."/>
            <person name="Hall N."/>
            <person name="Watson M."/>
            <person name="Adriaenssens E.M."/>
            <person name="Foster-Nyarko E."/>
            <person name="Jarju S."/>
            <person name="Secka A."/>
            <person name="Antonio M."/>
            <person name="Oren A."/>
            <person name="Chaudhuri R.R."/>
            <person name="La Ragione R."/>
            <person name="Hildebrand F."/>
            <person name="Pallen M.J."/>
        </authorList>
    </citation>
    <scope>NUCLEOTIDE SEQUENCE</scope>
    <source>
        <strain evidence="2">1282</strain>
    </source>
</reference>
<dbReference type="Gene3D" id="3.40.30.10">
    <property type="entry name" value="Glutaredoxin"/>
    <property type="match status" value="1"/>
</dbReference>
<dbReference type="GO" id="GO:0016491">
    <property type="term" value="F:oxidoreductase activity"/>
    <property type="evidence" value="ECO:0007669"/>
    <property type="project" value="InterPro"/>
</dbReference>
<dbReference type="InterPro" id="IPR013766">
    <property type="entry name" value="Thioredoxin_domain"/>
</dbReference>
<dbReference type="Pfam" id="PF00578">
    <property type="entry name" value="AhpC-TSA"/>
    <property type="match status" value="1"/>
</dbReference>
<dbReference type="InterPro" id="IPR000866">
    <property type="entry name" value="AhpC/TSA"/>
</dbReference>
<comment type="caution">
    <text evidence="2">The sequence shown here is derived from an EMBL/GenBank/DDBJ whole genome shotgun (WGS) entry which is preliminary data.</text>
</comment>
<reference evidence="2" key="2">
    <citation type="submission" date="2021-04" db="EMBL/GenBank/DDBJ databases">
        <authorList>
            <person name="Gilroy R."/>
        </authorList>
    </citation>
    <scope>NUCLEOTIDE SEQUENCE</scope>
    <source>
        <strain evidence="2">1282</strain>
    </source>
</reference>
<evidence type="ECO:0000313" key="2">
    <source>
        <dbReference type="EMBL" id="HIY26302.1"/>
    </source>
</evidence>
<dbReference type="PANTHER" id="PTHR42852">
    <property type="entry name" value="THIOL:DISULFIDE INTERCHANGE PROTEIN DSBE"/>
    <property type="match status" value="1"/>
</dbReference>
<dbReference type="GO" id="GO:0016209">
    <property type="term" value="F:antioxidant activity"/>
    <property type="evidence" value="ECO:0007669"/>
    <property type="project" value="InterPro"/>
</dbReference>
<feature type="domain" description="Thioredoxin" evidence="1">
    <location>
        <begin position="42"/>
        <end position="182"/>
    </location>
</feature>
<dbReference type="PANTHER" id="PTHR42852:SF17">
    <property type="entry name" value="THIOREDOXIN-LIKE PROTEIN HI_1115"/>
    <property type="match status" value="1"/>
</dbReference>
<protein>
    <submittedName>
        <fullName evidence="2">TlpA family protein disulfide reductase</fullName>
    </submittedName>
</protein>
<gene>
    <name evidence="2" type="ORF">H9838_03910</name>
</gene>
<accession>A0A9D1YCS3</accession>
<dbReference type="PROSITE" id="PS51352">
    <property type="entry name" value="THIOREDOXIN_2"/>
    <property type="match status" value="1"/>
</dbReference>
<dbReference type="InterPro" id="IPR036249">
    <property type="entry name" value="Thioredoxin-like_sf"/>
</dbReference>
<dbReference type="PROSITE" id="PS00194">
    <property type="entry name" value="THIOREDOXIN_1"/>
    <property type="match status" value="1"/>
</dbReference>
<dbReference type="EMBL" id="DXDU01000063">
    <property type="protein sequence ID" value="HIY26302.1"/>
    <property type="molecule type" value="Genomic_DNA"/>
</dbReference>
<dbReference type="Proteomes" id="UP000823915">
    <property type="component" value="Unassembled WGS sequence"/>
</dbReference>
<dbReference type="CDD" id="cd02966">
    <property type="entry name" value="TlpA_like_family"/>
    <property type="match status" value="1"/>
</dbReference>
<proteinExistence type="predicted"/>
<dbReference type="InterPro" id="IPR017937">
    <property type="entry name" value="Thioredoxin_CS"/>
</dbReference>
<dbReference type="AlphaFoldDB" id="A0A9D1YCS3"/>
<dbReference type="InterPro" id="IPR050553">
    <property type="entry name" value="Thioredoxin_ResA/DsbE_sf"/>
</dbReference>
<dbReference type="SUPFAM" id="SSF52833">
    <property type="entry name" value="Thioredoxin-like"/>
    <property type="match status" value="1"/>
</dbReference>
<sequence length="182" mass="19997">MKKNLLWIVLAAVLVAVIAGAAVLYNLFGKEYAGENLGKSQSQSAMAAPDFTALDEEGNKVHLSDYQGKPVVLNFWATWCGYCKLEMPDFQTAYEKYPEVQFLMVNATDGNQETLEKAQDYVAEQGFTFPVLYDTELEAMYAYQVSGLPVTYFVAADGTLAARGSGMMDLETLEQGIALIAE</sequence>
<name>A0A9D1YCS3_9FIRM</name>